<reference evidence="2" key="1">
    <citation type="submission" date="2023-04" db="EMBL/GenBank/DDBJ databases">
        <title>Phytophthora fragariaefolia NBRC 109709.</title>
        <authorList>
            <person name="Ichikawa N."/>
            <person name="Sato H."/>
            <person name="Tonouchi N."/>
        </authorList>
    </citation>
    <scope>NUCLEOTIDE SEQUENCE</scope>
    <source>
        <strain evidence="2">NBRC 109709</strain>
    </source>
</reference>
<evidence type="ECO:0000313" key="2">
    <source>
        <dbReference type="EMBL" id="GMF42830.1"/>
    </source>
</evidence>
<gene>
    <name evidence="2" type="ORF">Pfra01_001419400</name>
</gene>
<evidence type="ECO:0000256" key="1">
    <source>
        <dbReference type="SAM" id="MobiDB-lite"/>
    </source>
</evidence>
<organism evidence="2 3">
    <name type="scientific">Phytophthora fragariaefolia</name>
    <dbReference type="NCBI Taxonomy" id="1490495"/>
    <lineage>
        <taxon>Eukaryota</taxon>
        <taxon>Sar</taxon>
        <taxon>Stramenopiles</taxon>
        <taxon>Oomycota</taxon>
        <taxon>Peronosporomycetes</taxon>
        <taxon>Peronosporales</taxon>
        <taxon>Peronosporaceae</taxon>
        <taxon>Phytophthora</taxon>
    </lineage>
</organism>
<protein>
    <submittedName>
        <fullName evidence="2">Unnamed protein product</fullName>
    </submittedName>
</protein>
<dbReference type="EMBL" id="BSXT01001478">
    <property type="protein sequence ID" value="GMF42830.1"/>
    <property type="molecule type" value="Genomic_DNA"/>
</dbReference>
<dbReference type="OrthoDB" id="116720at2759"/>
<keyword evidence="3" id="KW-1185">Reference proteome</keyword>
<feature type="region of interest" description="Disordered" evidence="1">
    <location>
        <begin position="161"/>
        <end position="200"/>
    </location>
</feature>
<dbReference type="AlphaFoldDB" id="A0A9W7CUW0"/>
<sequence length="200" mass="21636">MADALEGGKTQRANARCALVAFVRNAYPKHTDFLETKTDLECQDPERELQAGVEVLSRKAGSDGRLPDRTKNKAKSQATSTEAKTKTKAKTRTPSPRLKSQKKPETGKKRAAEANAAVVERKKKPKNPGTFAGKSGIGCFECGGDGHTAAFHRKYLRIKPADEGSKEASAQLADADNSEEDEEVETAGADVDDDENEDDE</sequence>
<comment type="caution">
    <text evidence="2">The sequence shown here is derived from an EMBL/GenBank/DDBJ whole genome shotgun (WGS) entry which is preliminary data.</text>
</comment>
<accession>A0A9W7CUW0</accession>
<feature type="compositionally biased region" description="Acidic residues" evidence="1">
    <location>
        <begin position="176"/>
        <end position="200"/>
    </location>
</feature>
<proteinExistence type="predicted"/>
<evidence type="ECO:0000313" key="3">
    <source>
        <dbReference type="Proteomes" id="UP001165121"/>
    </source>
</evidence>
<feature type="compositionally biased region" description="Basic and acidic residues" evidence="1">
    <location>
        <begin position="56"/>
        <end position="71"/>
    </location>
</feature>
<name>A0A9W7CUW0_9STRA</name>
<feature type="compositionally biased region" description="Basic and acidic residues" evidence="1">
    <location>
        <begin position="102"/>
        <end position="112"/>
    </location>
</feature>
<dbReference type="Proteomes" id="UP001165121">
    <property type="component" value="Unassembled WGS sequence"/>
</dbReference>
<feature type="region of interest" description="Disordered" evidence="1">
    <location>
        <begin position="45"/>
        <end position="135"/>
    </location>
</feature>